<proteinExistence type="predicted"/>
<dbReference type="Gene3D" id="1.10.357.10">
    <property type="entry name" value="Tetracycline Repressor, domain 2"/>
    <property type="match status" value="1"/>
</dbReference>
<evidence type="ECO:0000256" key="3">
    <source>
        <dbReference type="ARBA" id="ARBA00023163"/>
    </source>
</evidence>
<evidence type="ECO:0000313" key="6">
    <source>
        <dbReference type="EMBL" id="MVA76229.1"/>
    </source>
</evidence>
<dbReference type="SUPFAM" id="SSF46689">
    <property type="entry name" value="Homeodomain-like"/>
    <property type="match status" value="1"/>
</dbReference>
<dbReference type="InterPro" id="IPR001647">
    <property type="entry name" value="HTH_TetR"/>
</dbReference>
<evidence type="ECO:0000256" key="1">
    <source>
        <dbReference type="ARBA" id="ARBA00023015"/>
    </source>
</evidence>
<name>A0A6A9V0U0_9ACTN</name>
<feature type="DNA-binding region" description="H-T-H motif" evidence="4">
    <location>
        <begin position="34"/>
        <end position="53"/>
    </location>
</feature>
<protein>
    <submittedName>
        <fullName evidence="6">TetR family transcriptional regulator</fullName>
    </submittedName>
</protein>
<dbReference type="GO" id="GO:0003700">
    <property type="term" value="F:DNA-binding transcription factor activity"/>
    <property type="evidence" value="ECO:0007669"/>
    <property type="project" value="TreeGrafter"/>
</dbReference>
<accession>A0A6A9V0U0</accession>
<dbReference type="Proteomes" id="UP000435304">
    <property type="component" value="Unassembled WGS sequence"/>
</dbReference>
<evidence type="ECO:0000256" key="4">
    <source>
        <dbReference type="PROSITE-ProRule" id="PRU00335"/>
    </source>
</evidence>
<dbReference type="AlphaFoldDB" id="A0A6A9V0U0"/>
<gene>
    <name evidence="6" type="ORF">GC722_09355</name>
</gene>
<sequence>MREGRTSLTEETRRAQLVEVTIDLVAEHGYAGTSLQRIADAAGITKPAVLYYFASKSAVVAAAQQAVLSALVERVSAAVDAADPAGAPAAYVREMVAHFREHPRHARMMVEALVHTGTPAEDSSARWGPLAALLQAATGQPGDHRALALVVGGGIDAIVAEQMRDPGFDSAAAAEVLVGLLPAAGGPPVSGARG</sequence>
<reference evidence="6 7" key="1">
    <citation type="submission" date="2019-12" db="EMBL/GenBank/DDBJ databases">
        <title>Auraticoccus cholistani sp. nov., an actinomycete isolated from soil of Cholistan desert.</title>
        <authorList>
            <person name="Cheema M.T."/>
        </authorList>
    </citation>
    <scope>NUCLEOTIDE SEQUENCE [LARGE SCALE GENOMIC DNA]</scope>
    <source>
        <strain evidence="6 7">F435</strain>
    </source>
</reference>
<keyword evidence="2 4" id="KW-0238">DNA-binding</keyword>
<dbReference type="Pfam" id="PF00440">
    <property type="entry name" value="TetR_N"/>
    <property type="match status" value="1"/>
</dbReference>
<dbReference type="InterPro" id="IPR009057">
    <property type="entry name" value="Homeodomain-like_sf"/>
</dbReference>
<keyword evidence="7" id="KW-1185">Reference proteome</keyword>
<keyword evidence="1" id="KW-0805">Transcription regulation</keyword>
<keyword evidence="3" id="KW-0804">Transcription</keyword>
<dbReference type="PANTHER" id="PTHR30055:SF234">
    <property type="entry name" value="HTH-TYPE TRANSCRIPTIONAL REGULATOR BETI"/>
    <property type="match status" value="1"/>
</dbReference>
<dbReference type="RefSeq" id="WP_156609624.1">
    <property type="nucleotide sequence ID" value="NZ_WPCU01000005.1"/>
</dbReference>
<dbReference type="EMBL" id="WPCU01000005">
    <property type="protein sequence ID" value="MVA76229.1"/>
    <property type="molecule type" value="Genomic_DNA"/>
</dbReference>
<comment type="caution">
    <text evidence="6">The sequence shown here is derived from an EMBL/GenBank/DDBJ whole genome shotgun (WGS) entry which is preliminary data.</text>
</comment>
<dbReference type="GO" id="GO:0000976">
    <property type="term" value="F:transcription cis-regulatory region binding"/>
    <property type="evidence" value="ECO:0007669"/>
    <property type="project" value="TreeGrafter"/>
</dbReference>
<evidence type="ECO:0000256" key="2">
    <source>
        <dbReference type="ARBA" id="ARBA00023125"/>
    </source>
</evidence>
<feature type="domain" description="HTH tetR-type" evidence="5">
    <location>
        <begin position="11"/>
        <end position="71"/>
    </location>
</feature>
<evidence type="ECO:0000313" key="7">
    <source>
        <dbReference type="Proteomes" id="UP000435304"/>
    </source>
</evidence>
<dbReference type="PANTHER" id="PTHR30055">
    <property type="entry name" value="HTH-TYPE TRANSCRIPTIONAL REGULATOR RUTR"/>
    <property type="match status" value="1"/>
</dbReference>
<dbReference type="InterPro" id="IPR050109">
    <property type="entry name" value="HTH-type_TetR-like_transc_reg"/>
</dbReference>
<organism evidence="6 7">
    <name type="scientific">Auraticoccus cholistanensis</name>
    <dbReference type="NCBI Taxonomy" id="2656650"/>
    <lineage>
        <taxon>Bacteria</taxon>
        <taxon>Bacillati</taxon>
        <taxon>Actinomycetota</taxon>
        <taxon>Actinomycetes</taxon>
        <taxon>Propionibacteriales</taxon>
        <taxon>Propionibacteriaceae</taxon>
        <taxon>Auraticoccus</taxon>
    </lineage>
</organism>
<dbReference type="PRINTS" id="PR00455">
    <property type="entry name" value="HTHTETR"/>
</dbReference>
<dbReference type="PROSITE" id="PS50977">
    <property type="entry name" value="HTH_TETR_2"/>
    <property type="match status" value="1"/>
</dbReference>
<evidence type="ECO:0000259" key="5">
    <source>
        <dbReference type="PROSITE" id="PS50977"/>
    </source>
</evidence>